<evidence type="ECO:0000313" key="3">
    <source>
        <dbReference type="Proteomes" id="UP001287356"/>
    </source>
</evidence>
<dbReference type="EMBL" id="JAULSN010000002">
    <property type="protein sequence ID" value="KAK3378959.1"/>
    <property type="molecule type" value="Genomic_DNA"/>
</dbReference>
<feature type="signal peptide" evidence="1">
    <location>
        <begin position="1"/>
        <end position="19"/>
    </location>
</feature>
<protein>
    <recommendedName>
        <fullName evidence="4">AA1-like domain-containing protein</fullName>
    </recommendedName>
</protein>
<organism evidence="2 3">
    <name type="scientific">Lasiosphaeria ovina</name>
    <dbReference type="NCBI Taxonomy" id="92902"/>
    <lineage>
        <taxon>Eukaryota</taxon>
        <taxon>Fungi</taxon>
        <taxon>Dikarya</taxon>
        <taxon>Ascomycota</taxon>
        <taxon>Pezizomycotina</taxon>
        <taxon>Sordariomycetes</taxon>
        <taxon>Sordariomycetidae</taxon>
        <taxon>Sordariales</taxon>
        <taxon>Lasiosphaeriaceae</taxon>
        <taxon>Lasiosphaeria</taxon>
    </lineage>
</organism>
<keyword evidence="3" id="KW-1185">Reference proteome</keyword>
<comment type="caution">
    <text evidence="2">The sequence shown here is derived from an EMBL/GenBank/DDBJ whole genome shotgun (WGS) entry which is preliminary data.</text>
</comment>
<gene>
    <name evidence="2" type="ORF">B0T24DRAFT_610406</name>
</gene>
<evidence type="ECO:0000256" key="1">
    <source>
        <dbReference type="SAM" id="SignalP"/>
    </source>
</evidence>
<dbReference type="AlphaFoldDB" id="A0AAE0NDH8"/>
<sequence length="180" mass="19347">MMSMCQSTMAHKWLKVVLATSFCVLGQAELQSPTGPSRAYEASPPPPTTCIAQSLASPHLRLTSFRRTMPHTTESVDGVVEFDLYNPMNNSTAHCAAKYRLPSASIPATSCAPAPVAGRDLTATSFSLDNSAGDGRLQVRQTWICVGSDGASDKQYVGLLNSWIHVKLPVILADGFCWVC</sequence>
<reference evidence="2" key="1">
    <citation type="journal article" date="2023" name="Mol. Phylogenet. Evol.">
        <title>Genome-scale phylogeny and comparative genomics of the fungal order Sordariales.</title>
        <authorList>
            <person name="Hensen N."/>
            <person name="Bonometti L."/>
            <person name="Westerberg I."/>
            <person name="Brannstrom I.O."/>
            <person name="Guillou S."/>
            <person name="Cros-Aarteil S."/>
            <person name="Calhoun S."/>
            <person name="Haridas S."/>
            <person name="Kuo A."/>
            <person name="Mondo S."/>
            <person name="Pangilinan J."/>
            <person name="Riley R."/>
            <person name="LaButti K."/>
            <person name="Andreopoulos B."/>
            <person name="Lipzen A."/>
            <person name="Chen C."/>
            <person name="Yan M."/>
            <person name="Daum C."/>
            <person name="Ng V."/>
            <person name="Clum A."/>
            <person name="Steindorff A."/>
            <person name="Ohm R.A."/>
            <person name="Martin F."/>
            <person name="Silar P."/>
            <person name="Natvig D.O."/>
            <person name="Lalanne C."/>
            <person name="Gautier V."/>
            <person name="Ament-Velasquez S.L."/>
            <person name="Kruys A."/>
            <person name="Hutchinson M.I."/>
            <person name="Powell A.J."/>
            <person name="Barry K."/>
            <person name="Miller A.N."/>
            <person name="Grigoriev I.V."/>
            <person name="Debuchy R."/>
            <person name="Gladieux P."/>
            <person name="Hiltunen Thoren M."/>
            <person name="Johannesson H."/>
        </authorList>
    </citation>
    <scope>NUCLEOTIDE SEQUENCE</scope>
    <source>
        <strain evidence="2">CBS 958.72</strain>
    </source>
</reference>
<keyword evidence="1" id="KW-0732">Signal</keyword>
<evidence type="ECO:0000313" key="2">
    <source>
        <dbReference type="EMBL" id="KAK3378959.1"/>
    </source>
</evidence>
<evidence type="ECO:0008006" key="4">
    <source>
        <dbReference type="Google" id="ProtNLM"/>
    </source>
</evidence>
<accession>A0AAE0NDH8</accession>
<name>A0AAE0NDH8_9PEZI</name>
<dbReference type="Proteomes" id="UP001287356">
    <property type="component" value="Unassembled WGS sequence"/>
</dbReference>
<feature type="chain" id="PRO_5042169404" description="AA1-like domain-containing protein" evidence="1">
    <location>
        <begin position="20"/>
        <end position="180"/>
    </location>
</feature>
<proteinExistence type="predicted"/>
<reference evidence="2" key="2">
    <citation type="submission" date="2023-06" db="EMBL/GenBank/DDBJ databases">
        <authorList>
            <consortium name="Lawrence Berkeley National Laboratory"/>
            <person name="Haridas S."/>
            <person name="Hensen N."/>
            <person name="Bonometti L."/>
            <person name="Westerberg I."/>
            <person name="Brannstrom I.O."/>
            <person name="Guillou S."/>
            <person name="Cros-Aarteil S."/>
            <person name="Calhoun S."/>
            <person name="Kuo A."/>
            <person name="Mondo S."/>
            <person name="Pangilinan J."/>
            <person name="Riley R."/>
            <person name="Labutti K."/>
            <person name="Andreopoulos B."/>
            <person name="Lipzen A."/>
            <person name="Chen C."/>
            <person name="Yanf M."/>
            <person name="Daum C."/>
            <person name="Ng V."/>
            <person name="Clum A."/>
            <person name="Steindorff A."/>
            <person name="Ohm R."/>
            <person name="Martin F."/>
            <person name="Silar P."/>
            <person name="Natvig D."/>
            <person name="Lalanne C."/>
            <person name="Gautier V."/>
            <person name="Ament-Velasquez S.L."/>
            <person name="Kruys A."/>
            <person name="Hutchinson M.I."/>
            <person name="Powell A.J."/>
            <person name="Barry K."/>
            <person name="Miller A.N."/>
            <person name="Grigoriev I.V."/>
            <person name="Debuchy R."/>
            <person name="Gladieux P."/>
            <person name="Thoren M.H."/>
            <person name="Johannesson H."/>
        </authorList>
    </citation>
    <scope>NUCLEOTIDE SEQUENCE</scope>
    <source>
        <strain evidence="2">CBS 958.72</strain>
    </source>
</reference>